<comment type="caution">
    <text evidence="3">The sequence shown here is derived from an EMBL/GenBank/DDBJ whole genome shotgun (WGS) entry which is preliminary data.</text>
</comment>
<feature type="region of interest" description="Disordered" evidence="1">
    <location>
        <begin position="1"/>
        <end position="37"/>
    </location>
</feature>
<accession>A0A498H993</accession>
<evidence type="ECO:0000313" key="4">
    <source>
        <dbReference type="Proteomes" id="UP000290289"/>
    </source>
</evidence>
<proteinExistence type="predicted"/>
<dbReference type="Proteomes" id="UP000290289">
    <property type="component" value="Chromosome 17"/>
</dbReference>
<sequence length="303" mass="34380">MGTVKSENHFSLEAHTPRNLDPSSSSETLPTRCRSTSPSTQLIVDHMPAYIPHTFAHQRRGTVSGQGMLELFTLKINHNGKWSEKTYMGGFGAWFDYLDKDFMSFFEIDEMVKELGYDRFILYHYRIPGMSYKEGLRLIEWDKDVGKMCEYVPGTREIEMYLEYLNESGILKKCVTIEDIKESRVAISITKGSGSKLKKGIAKRGADHLEKWLCLLNDIAYNGDDEHEAKAIEEGQGSGDEAKDGHFNADNECDEYDEGDEGEEGHEIEEVNEGVELEANEGKSFITFISTILISIFNYFCKG</sequence>
<name>A0A498H993_MALDO</name>
<evidence type="ECO:0000313" key="3">
    <source>
        <dbReference type="EMBL" id="RXH68008.1"/>
    </source>
</evidence>
<protein>
    <recommendedName>
        <fullName evidence="2">PB1-like domain-containing protein</fullName>
    </recommendedName>
</protein>
<dbReference type="InterPro" id="IPR058594">
    <property type="entry name" value="PB1-like_dom_pln"/>
</dbReference>
<feature type="compositionally biased region" description="Basic and acidic residues" evidence="1">
    <location>
        <begin position="240"/>
        <end position="249"/>
    </location>
</feature>
<organism evidence="3 4">
    <name type="scientific">Malus domestica</name>
    <name type="common">Apple</name>
    <name type="synonym">Pyrus malus</name>
    <dbReference type="NCBI Taxonomy" id="3750"/>
    <lineage>
        <taxon>Eukaryota</taxon>
        <taxon>Viridiplantae</taxon>
        <taxon>Streptophyta</taxon>
        <taxon>Embryophyta</taxon>
        <taxon>Tracheophyta</taxon>
        <taxon>Spermatophyta</taxon>
        <taxon>Magnoliopsida</taxon>
        <taxon>eudicotyledons</taxon>
        <taxon>Gunneridae</taxon>
        <taxon>Pentapetalae</taxon>
        <taxon>rosids</taxon>
        <taxon>fabids</taxon>
        <taxon>Rosales</taxon>
        <taxon>Rosaceae</taxon>
        <taxon>Amygdaloideae</taxon>
        <taxon>Maleae</taxon>
        <taxon>Malus</taxon>
    </lineage>
</organism>
<reference evidence="3 4" key="1">
    <citation type="submission" date="2018-10" db="EMBL/GenBank/DDBJ databases">
        <title>A high-quality apple genome assembly.</title>
        <authorList>
            <person name="Hu J."/>
        </authorList>
    </citation>
    <scope>NUCLEOTIDE SEQUENCE [LARGE SCALE GENOMIC DNA]</scope>
    <source>
        <strain evidence="4">cv. HFTH1</strain>
        <tissue evidence="3">Young leaf</tissue>
    </source>
</reference>
<evidence type="ECO:0000259" key="2">
    <source>
        <dbReference type="Pfam" id="PF26130"/>
    </source>
</evidence>
<dbReference type="AlphaFoldDB" id="A0A498H993"/>
<feature type="compositionally biased region" description="Acidic residues" evidence="1">
    <location>
        <begin position="251"/>
        <end position="266"/>
    </location>
</feature>
<evidence type="ECO:0000256" key="1">
    <source>
        <dbReference type="SAM" id="MobiDB-lite"/>
    </source>
</evidence>
<gene>
    <name evidence="3" type="ORF">DVH24_028155</name>
</gene>
<feature type="region of interest" description="Disordered" evidence="1">
    <location>
        <begin position="234"/>
        <end position="266"/>
    </location>
</feature>
<feature type="compositionally biased region" description="Polar residues" evidence="1">
    <location>
        <begin position="21"/>
        <end position="37"/>
    </location>
</feature>
<keyword evidence="4" id="KW-1185">Reference proteome</keyword>
<dbReference type="Pfam" id="PF26130">
    <property type="entry name" value="PB1-like"/>
    <property type="match status" value="1"/>
</dbReference>
<dbReference type="EMBL" id="RDQH01000343">
    <property type="protein sequence ID" value="RXH68008.1"/>
    <property type="molecule type" value="Genomic_DNA"/>
</dbReference>
<feature type="compositionally biased region" description="Basic and acidic residues" evidence="1">
    <location>
        <begin position="1"/>
        <end position="18"/>
    </location>
</feature>
<feature type="domain" description="PB1-like" evidence="2">
    <location>
        <begin position="70"/>
        <end position="163"/>
    </location>
</feature>